<dbReference type="GO" id="GO:0046872">
    <property type="term" value="F:metal ion binding"/>
    <property type="evidence" value="ECO:0007669"/>
    <property type="project" value="UniProtKB-KW"/>
</dbReference>
<feature type="compositionally biased region" description="Polar residues" evidence="5">
    <location>
        <begin position="171"/>
        <end position="185"/>
    </location>
</feature>
<feature type="binding site" evidence="4">
    <location>
        <position position="241"/>
    </location>
    <ligand>
        <name>Zn(2+)</name>
        <dbReference type="ChEBI" id="CHEBI:29105"/>
    </ligand>
</feature>
<feature type="binding site" evidence="4">
    <location>
        <position position="244"/>
    </location>
    <ligand>
        <name>Zn(2+)</name>
        <dbReference type="ChEBI" id="CHEBI:29105"/>
    </ligand>
</feature>
<dbReference type="Gene3D" id="3.30.1600.10">
    <property type="entry name" value="SIR2/SIRT2 'Small Domain"/>
    <property type="match status" value="2"/>
</dbReference>
<organism evidence="7 8">
    <name type="scientific">Geotrichum candidum</name>
    <name type="common">Oospora lactis</name>
    <name type="synonym">Dipodascus geotrichum</name>
    <dbReference type="NCBI Taxonomy" id="1173061"/>
    <lineage>
        <taxon>Eukaryota</taxon>
        <taxon>Fungi</taxon>
        <taxon>Dikarya</taxon>
        <taxon>Ascomycota</taxon>
        <taxon>Saccharomycotina</taxon>
        <taxon>Dipodascomycetes</taxon>
        <taxon>Dipodascales</taxon>
        <taxon>Dipodascaceae</taxon>
        <taxon>Geotrichum</taxon>
    </lineage>
</organism>
<feature type="region of interest" description="Disordered" evidence="5">
    <location>
        <begin position="198"/>
        <end position="231"/>
    </location>
</feature>
<dbReference type="PANTHER" id="PTHR11085">
    <property type="entry name" value="NAD-DEPENDENT PROTEIN DEACYLASE SIRTUIN-5, MITOCHONDRIAL-RELATED"/>
    <property type="match status" value="1"/>
</dbReference>
<evidence type="ECO:0000313" key="7">
    <source>
        <dbReference type="EMBL" id="CDO54913.1"/>
    </source>
</evidence>
<dbReference type="InterPro" id="IPR029035">
    <property type="entry name" value="DHS-like_NAD/FAD-binding_dom"/>
</dbReference>
<dbReference type="GO" id="GO:0017136">
    <property type="term" value="F:histone deacetylase activity, NAD-dependent"/>
    <property type="evidence" value="ECO:0007669"/>
    <property type="project" value="TreeGrafter"/>
</dbReference>
<protein>
    <submittedName>
        <fullName evidence="7">Similar to Saccharomyces cerevisiae YDL042C SIR2 Conserved NAD+ dependent histone deacetylase of the Sirtuin family involved in regulation of lifespan</fullName>
    </submittedName>
</protein>
<evidence type="ECO:0000256" key="2">
    <source>
        <dbReference type="ARBA" id="ARBA00022679"/>
    </source>
</evidence>
<proteinExistence type="inferred from homology"/>
<accession>A0A0J9XCF8</accession>
<dbReference type="GO" id="GO:0005634">
    <property type="term" value="C:nucleus"/>
    <property type="evidence" value="ECO:0007669"/>
    <property type="project" value="TreeGrafter"/>
</dbReference>
<dbReference type="Pfam" id="PF02146">
    <property type="entry name" value="SIR2"/>
    <property type="match status" value="1"/>
</dbReference>
<dbReference type="OrthoDB" id="424302at2759"/>
<dbReference type="EMBL" id="CCBN010000009">
    <property type="protein sequence ID" value="CDO54913.1"/>
    <property type="molecule type" value="Genomic_DNA"/>
</dbReference>
<dbReference type="PROSITE" id="PS50305">
    <property type="entry name" value="SIRTUIN"/>
    <property type="match status" value="1"/>
</dbReference>
<feature type="region of interest" description="Disordered" evidence="5">
    <location>
        <begin position="146"/>
        <end position="185"/>
    </location>
</feature>
<feature type="compositionally biased region" description="Basic residues" evidence="5">
    <location>
        <begin position="201"/>
        <end position="214"/>
    </location>
</feature>
<feature type="binding site" evidence="4">
    <location>
        <position position="134"/>
    </location>
    <ligand>
        <name>Zn(2+)</name>
        <dbReference type="ChEBI" id="CHEBI:29105"/>
    </ligand>
</feature>
<dbReference type="SUPFAM" id="SSF52467">
    <property type="entry name" value="DHS-like NAD/FAD-binding domain"/>
    <property type="match status" value="1"/>
</dbReference>
<feature type="binding site" evidence="4">
    <location>
        <position position="129"/>
    </location>
    <ligand>
        <name>Zn(2+)</name>
        <dbReference type="ChEBI" id="CHEBI:29105"/>
    </ligand>
</feature>
<evidence type="ECO:0000313" key="8">
    <source>
        <dbReference type="Proteomes" id="UP000242525"/>
    </source>
</evidence>
<evidence type="ECO:0000256" key="3">
    <source>
        <dbReference type="ARBA" id="ARBA00023027"/>
    </source>
</evidence>
<keyword evidence="2" id="KW-0808">Transferase</keyword>
<dbReference type="InterPro" id="IPR003000">
    <property type="entry name" value="Sirtuin"/>
</dbReference>
<dbReference type="InterPro" id="IPR026591">
    <property type="entry name" value="Sirtuin_cat_small_dom_sf"/>
</dbReference>
<dbReference type="Proteomes" id="UP000242525">
    <property type="component" value="Unassembled WGS sequence"/>
</dbReference>
<dbReference type="STRING" id="1173061.A0A0J9XCF8"/>
<evidence type="ECO:0000259" key="6">
    <source>
        <dbReference type="PROSITE" id="PS50305"/>
    </source>
</evidence>
<dbReference type="AlphaFoldDB" id="A0A0J9XCF8"/>
<gene>
    <name evidence="7" type="ORF">BN980_GECA09s01176g</name>
</gene>
<evidence type="ECO:0000256" key="4">
    <source>
        <dbReference type="PROSITE-ProRule" id="PRU00236"/>
    </source>
</evidence>
<comment type="caution">
    <text evidence="7">The sequence shown here is derived from an EMBL/GenBank/DDBJ whole genome shotgun (WGS) entry which is preliminary data.</text>
</comment>
<feature type="domain" description="Deacetylase sirtuin-type" evidence="6">
    <location>
        <begin position="1"/>
        <end position="345"/>
    </location>
</feature>
<name>A0A0J9XCF8_GEOCN</name>
<sequence>MSSDLASFQTHLLKSKRILALVGAGLSASSGLPTFRGSGGLWRTYAAVDLATPDAFLNDPALVWQFYAYRRHAALKAKPNRGHLALAMLARRHPEFLTLTQNVDGLSTRAGHAEDKLLCLHGDLFTLKCTSFSCSYIQTNNYDDPLTPALDCEAPPPPPQREARFTGGTDGYSSSHTVFSGDESSTTAPESAFFFGGQVPRTKRKPHNSNHHSNSHSSSSNGTNTNEPPLKSLSLDQLPLCPACRVGLLRPGVVWFGESLPFSVVKKADDFISSEPPVDLILVIGTSGSVWPAAGYVEQVKMRGGKVAVFNIDRDSQSGGFEDWIFEGDAAETLPVALEPIIGQLRPSRRY</sequence>
<dbReference type="Gene3D" id="3.40.50.1220">
    <property type="entry name" value="TPP-binding domain"/>
    <property type="match status" value="2"/>
</dbReference>
<keyword evidence="4" id="KW-0862">Zinc</keyword>
<dbReference type="InterPro" id="IPR050134">
    <property type="entry name" value="NAD-dep_sirtuin_deacylases"/>
</dbReference>
<dbReference type="InterPro" id="IPR026590">
    <property type="entry name" value="Ssirtuin_cat_dom"/>
</dbReference>
<feature type="active site" description="Proton acceptor" evidence="4">
    <location>
        <position position="121"/>
    </location>
</feature>
<comment type="similarity">
    <text evidence="1">Belongs to the sirtuin family. Class I subfamily.</text>
</comment>
<keyword evidence="8" id="KW-1185">Reference proteome</keyword>
<reference evidence="7" key="1">
    <citation type="submission" date="2014-03" db="EMBL/GenBank/DDBJ databases">
        <authorList>
            <person name="Casaregola S."/>
        </authorList>
    </citation>
    <scope>NUCLEOTIDE SEQUENCE [LARGE SCALE GENOMIC DNA]</scope>
    <source>
        <strain evidence="7">CLIB 918</strain>
    </source>
</reference>
<dbReference type="PANTHER" id="PTHR11085:SF10">
    <property type="entry name" value="NAD-DEPENDENT PROTEIN DEACYLASE SIRTUIN-5, MITOCHONDRIAL-RELATED"/>
    <property type="match status" value="1"/>
</dbReference>
<keyword evidence="3" id="KW-0520">NAD</keyword>
<dbReference type="GO" id="GO:0070403">
    <property type="term" value="F:NAD+ binding"/>
    <property type="evidence" value="ECO:0007669"/>
    <property type="project" value="InterPro"/>
</dbReference>
<evidence type="ECO:0000256" key="5">
    <source>
        <dbReference type="SAM" id="MobiDB-lite"/>
    </source>
</evidence>
<evidence type="ECO:0000256" key="1">
    <source>
        <dbReference type="ARBA" id="ARBA00006924"/>
    </source>
</evidence>
<keyword evidence="4" id="KW-0479">Metal-binding</keyword>